<dbReference type="InterPro" id="IPR013083">
    <property type="entry name" value="Znf_RING/FYVE/PHD"/>
</dbReference>
<evidence type="ECO:0000313" key="7">
    <source>
        <dbReference type="EMBL" id="KAJ8064981.1"/>
    </source>
</evidence>
<dbReference type="AlphaFoldDB" id="A0A9X0DIN9"/>
<feature type="compositionally biased region" description="Polar residues" evidence="5">
    <location>
        <begin position="17"/>
        <end position="37"/>
    </location>
</feature>
<sequence length="278" mass="31855">MSSISKKDQNSSDKSDNYTNGNMSPLTKMETLSISGNPPSPNIRPSLEISKKDAADLELIDPCAICTEDMNTSEDLTKMKSCCRNLFHSACLRTWINSTTELEQLGTCPMCRHVLSDIFVDMLFDDHEAERVPEPCRCCERDDMEMIIAARNFENLPEEQRNALRDLYEKLEEEVFGSSLHSGGARNRLRVTFFLCNDDPLSDVIQMRGDSNVIALWRRLMALLNRALLQIRNEEQEPVRCSTFVLAPRPFDFDYFNPDVSSEDTGWISDFDYDSDYR</sequence>
<dbReference type="Pfam" id="PF13639">
    <property type="entry name" value="zf-RING_2"/>
    <property type="match status" value="1"/>
</dbReference>
<dbReference type="PANTHER" id="PTHR45969">
    <property type="entry name" value="RING ZINC FINGER PROTEIN-RELATED"/>
    <property type="match status" value="1"/>
</dbReference>
<accession>A0A9X0DIN9</accession>
<dbReference type="GO" id="GO:0016567">
    <property type="term" value="P:protein ubiquitination"/>
    <property type="evidence" value="ECO:0007669"/>
    <property type="project" value="TreeGrafter"/>
</dbReference>
<dbReference type="PANTHER" id="PTHR45969:SF69">
    <property type="entry name" value="FINGER DOMAIN PROTEIN, PUTATIVE (AFU_ORTHOLOGUE AFUA_3G12190)-RELATED"/>
    <property type="match status" value="1"/>
</dbReference>
<keyword evidence="8" id="KW-1185">Reference proteome</keyword>
<dbReference type="InterPro" id="IPR001841">
    <property type="entry name" value="Znf_RING"/>
</dbReference>
<evidence type="ECO:0000256" key="2">
    <source>
        <dbReference type="ARBA" id="ARBA00022771"/>
    </source>
</evidence>
<feature type="domain" description="RING-type" evidence="6">
    <location>
        <begin position="63"/>
        <end position="112"/>
    </location>
</feature>
<dbReference type="GO" id="GO:0008270">
    <property type="term" value="F:zinc ion binding"/>
    <property type="evidence" value="ECO:0007669"/>
    <property type="project" value="UniProtKB-KW"/>
</dbReference>
<keyword evidence="3" id="KW-0862">Zinc</keyword>
<evidence type="ECO:0000256" key="4">
    <source>
        <dbReference type="PROSITE-ProRule" id="PRU00175"/>
    </source>
</evidence>
<dbReference type="Proteomes" id="UP001152300">
    <property type="component" value="Unassembled WGS sequence"/>
</dbReference>
<gene>
    <name evidence="7" type="ORF">OCU04_007285</name>
</gene>
<evidence type="ECO:0000256" key="3">
    <source>
        <dbReference type="ARBA" id="ARBA00022833"/>
    </source>
</evidence>
<dbReference type="EMBL" id="JAPEIS010000007">
    <property type="protein sequence ID" value="KAJ8064981.1"/>
    <property type="molecule type" value="Genomic_DNA"/>
</dbReference>
<comment type="caution">
    <text evidence="7">The sequence shown here is derived from an EMBL/GenBank/DDBJ whole genome shotgun (WGS) entry which is preliminary data.</text>
</comment>
<organism evidence="7 8">
    <name type="scientific">Sclerotinia nivalis</name>
    <dbReference type="NCBI Taxonomy" id="352851"/>
    <lineage>
        <taxon>Eukaryota</taxon>
        <taxon>Fungi</taxon>
        <taxon>Dikarya</taxon>
        <taxon>Ascomycota</taxon>
        <taxon>Pezizomycotina</taxon>
        <taxon>Leotiomycetes</taxon>
        <taxon>Helotiales</taxon>
        <taxon>Sclerotiniaceae</taxon>
        <taxon>Sclerotinia</taxon>
    </lineage>
</organism>
<dbReference type="GO" id="GO:0061630">
    <property type="term" value="F:ubiquitin protein ligase activity"/>
    <property type="evidence" value="ECO:0007669"/>
    <property type="project" value="TreeGrafter"/>
</dbReference>
<evidence type="ECO:0000259" key="6">
    <source>
        <dbReference type="PROSITE" id="PS50089"/>
    </source>
</evidence>
<feature type="region of interest" description="Disordered" evidence="5">
    <location>
        <begin position="1"/>
        <end position="46"/>
    </location>
</feature>
<keyword evidence="2 4" id="KW-0863">Zinc-finger</keyword>
<keyword evidence="1" id="KW-0479">Metal-binding</keyword>
<reference evidence="7" key="1">
    <citation type="submission" date="2022-11" db="EMBL/GenBank/DDBJ databases">
        <title>Genome Resource of Sclerotinia nivalis Strain SnTB1, a Plant Pathogen Isolated from American Ginseng.</title>
        <authorList>
            <person name="Fan S."/>
        </authorList>
    </citation>
    <scope>NUCLEOTIDE SEQUENCE</scope>
    <source>
        <strain evidence="7">SnTB1</strain>
    </source>
</reference>
<feature type="compositionally biased region" description="Basic and acidic residues" evidence="5">
    <location>
        <begin position="1"/>
        <end position="16"/>
    </location>
</feature>
<dbReference type="OrthoDB" id="8062037at2759"/>
<dbReference type="SMART" id="SM00184">
    <property type="entry name" value="RING"/>
    <property type="match status" value="1"/>
</dbReference>
<evidence type="ECO:0000256" key="1">
    <source>
        <dbReference type="ARBA" id="ARBA00022723"/>
    </source>
</evidence>
<protein>
    <recommendedName>
        <fullName evidence="6">RING-type domain-containing protein</fullName>
    </recommendedName>
</protein>
<dbReference type="Gene3D" id="3.30.40.10">
    <property type="entry name" value="Zinc/RING finger domain, C3HC4 (zinc finger)"/>
    <property type="match status" value="1"/>
</dbReference>
<name>A0A9X0DIN9_9HELO</name>
<evidence type="ECO:0000256" key="5">
    <source>
        <dbReference type="SAM" id="MobiDB-lite"/>
    </source>
</evidence>
<proteinExistence type="predicted"/>
<dbReference type="SUPFAM" id="SSF57850">
    <property type="entry name" value="RING/U-box"/>
    <property type="match status" value="1"/>
</dbReference>
<evidence type="ECO:0000313" key="8">
    <source>
        <dbReference type="Proteomes" id="UP001152300"/>
    </source>
</evidence>
<dbReference type="PROSITE" id="PS50089">
    <property type="entry name" value="ZF_RING_2"/>
    <property type="match status" value="1"/>
</dbReference>